<evidence type="ECO:0000313" key="4">
    <source>
        <dbReference type="EMBL" id="TFF04464.1"/>
    </source>
</evidence>
<dbReference type="InterPro" id="IPR036625">
    <property type="entry name" value="E3-bd_dom_sf"/>
</dbReference>
<organism evidence="4 5">
    <name type="scientific">Cellulosimicrobium funkei</name>
    <dbReference type="NCBI Taxonomy" id="264251"/>
    <lineage>
        <taxon>Bacteria</taxon>
        <taxon>Bacillati</taxon>
        <taxon>Actinomycetota</taxon>
        <taxon>Actinomycetes</taxon>
        <taxon>Micrococcales</taxon>
        <taxon>Promicromonosporaceae</taxon>
        <taxon>Cellulosimicrobium</taxon>
    </lineage>
</organism>
<proteinExistence type="predicted"/>
<evidence type="ECO:0000259" key="2">
    <source>
        <dbReference type="Pfam" id="PF11774"/>
    </source>
</evidence>
<dbReference type="AlphaFoldDB" id="A0A4Y8QZ05"/>
<comment type="caution">
    <text evidence="4">The sequence shown here is derived from an EMBL/GenBank/DDBJ whole genome shotgun (WGS) entry which is preliminary data.</text>
</comment>
<dbReference type="Gene3D" id="4.10.320.10">
    <property type="entry name" value="E3-binding domain"/>
    <property type="match status" value="1"/>
</dbReference>
<dbReference type="Proteomes" id="UP000298003">
    <property type="component" value="Unassembled WGS sequence"/>
</dbReference>
<reference evidence="4 5" key="1">
    <citation type="submission" date="2019-03" db="EMBL/GenBank/DDBJ databases">
        <title>Cellulosimicrobium funkei JCM14302 Assembly.</title>
        <authorList>
            <person name="Dou T."/>
        </authorList>
    </citation>
    <scope>NUCLEOTIDE SEQUENCE [LARGE SCALE GENOMIC DNA]</scope>
    <source>
        <strain evidence="4 5">JCM 14302</strain>
    </source>
</reference>
<feature type="domain" description="Lsr2 dimerization" evidence="2">
    <location>
        <begin position="1"/>
        <end position="57"/>
    </location>
</feature>
<keyword evidence="1" id="KW-0238">DNA-binding</keyword>
<dbReference type="InterPro" id="IPR055370">
    <property type="entry name" value="Lsr2_DNA-bd"/>
</dbReference>
<feature type="domain" description="Lsr2 DNA-binding" evidence="3">
    <location>
        <begin position="66"/>
        <end position="99"/>
    </location>
</feature>
<dbReference type="GO" id="GO:0016746">
    <property type="term" value="F:acyltransferase activity"/>
    <property type="evidence" value="ECO:0007669"/>
    <property type="project" value="InterPro"/>
</dbReference>
<gene>
    <name evidence="4" type="ORF">E1O70_18685</name>
</gene>
<protein>
    <submittedName>
        <fullName evidence="4">Lsr2 family protein</fullName>
    </submittedName>
</protein>
<evidence type="ECO:0000256" key="1">
    <source>
        <dbReference type="ARBA" id="ARBA00023125"/>
    </source>
</evidence>
<accession>A0A4Y8QZ05</accession>
<dbReference type="Gene3D" id="3.30.60.230">
    <property type="entry name" value="Lsr2, dimerization domain"/>
    <property type="match status" value="1"/>
</dbReference>
<dbReference type="GO" id="GO:0003677">
    <property type="term" value="F:DNA binding"/>
    <property type="evidence" value="ECO:0007669"/>
    <property type="project" value="UniProtKB-KW"/>
</dbReference>
<name>A0A4Y8QZ05_9MICO</name>
<evidence type="ECO:0000313" key="5">
    <source>
        <dbReference type="Proteomes" id="UP000298003"/>
    </source>
</evidence>
<dbReference type="Pfam" id="PF23359">
    <property type="entry name" value="Lsr2_DNA-bd"/>
    <property type="match status" value="1"/>
</dbReference>
<dbReference type="EMBL" id="SOZH01000012">
    <property type="protein sequence ID" value="TFF04464.1"/>
    <property type="molecule type" value="Genomic_DNA"/>
</dbReference>
<dbReference type="InterPro" id="IPR024412">
    <property type="entry name" value="Lsr2_dim_dom"/>
</dbReference>
<dbReference type="RefSeq" id="WP_061269335.1">
    <property type="nucleotide sequence ID" value="NZ_SOZH01000012.1"/>
</dbReference>
<dbReference type="InterPro" id="IPR042261">
    <property type="entry name" value="Lsr2-like_dimerization"/>
</dbReference>
<sequence length="101" mass="11427">MAQRRHVIVTDDIDGTEGARSYRFAWQDAQYEIDLTDAHRDELIAALQPFITAGRRVRGKGPERGARSDGAAIRAWAREHGYTLSDRGKIPDEIRAAYESR</sequence>
<dbReference type="GeneID" id="95686513"/>
<dbReference type="Pfam" id="PF11774">
    <property type="entry name" value="Lsr2"/>
    <property type="match status" value="1"/>
</dbReference>
<keyword evidence="5" id="KW-1185">Reference proteome</keyword>
<evidence type="ECO:0000259" key="3">
    <source>
        <dbReference type="Pfam" id="PF23359"/>
    </source>
</evidence>